<proteinExistence type="predicted"/>
<sequence>MVADSKDLFEMSHKAFRLAQRDKLEANYNL</sequence>
<organism evidence="1 2">
    <name type="scientific">Pedobacter alluvionis</name>
    <dbReference type="NCBI Taxonomy" id="475253"/>
    <lineage>
        <taxon>Bacteria</taxon>
        <taxon>Pseudomonadati</taxon>
        <taxon>Bacteroidota</taxon>
        <taxon>Sphingobacteriia</taxon>
        <taxon>Sphingobacteriales</taxon>
        <taxon>Sphingobacteriaceae</taxon>
        <taxon>Pedobacter</taxon>
    </lineage>
</organism>
<dbReference type="Proteomes" id="UP000273898">
    <property type="component" value="Unassembled WGS sequence"/>
</dbReference>
<dbReference type="AlphaFoldDB" id="A0A497YBT5"/>
<evidence type="ECO:0000313" key="2">
    <source>
        <dbReference type="Proteomes" id="UP000273898"/>
    </source>
</evidence>
<evidence type="ECO:0000313" key="1">
    <source>
        <dbReference type="EMBL" id="RLJ79936.1"/>
    </source>
</evidence>
<protein>
    <submittedName>
        <fullName evidence="1">Uncharacterized protein</fullName>
    </submittedName>
</protein>
<name>A0A497YBT5_9SPHI</name>
<reference evidence="1 2" key="1">
    <citation type="submission" date="2018-10" db="EMBL/GenBank/DDBJ databases">
        <title>Genomic Encyclopedia of Archaeal and Bacterial Type Strains, Phase II (KMG-II): from individual species to whole genera.</title>
        <authorList>
            <person name="Goeker M."/>
        </authorList>
    </citation>
    <scope>NUCLEOTIDE SEQUENCE [LARGE SCALE GENOMIC DNA]</scope>
    <source>
        <strain evidence="1 2">DSM 19624</strain>
    </source>
</reference>
<dbReference type="EMBL" id="RCCK01000010">
    <property type="protein sequence ID" value="RLJ79936.1"/>
    <property type="molecule type" value="Genomic_DNA"/>
</dbReference>
<accession>A0A497YBT5</accession>
<comment type="caution">
    <text evidence="1">The sequence shown here is derived from an EMBL/GenBank/DDBJ whole genome shotgun (WGS) entry which is preliminary data.</text>
</comment>
<gene>
    <name evidence="1" type="ORF">BCL90_0661</name>
</gene>